<sequence length="237" mass="26155">MPVTVPASTAFPNTTAQILPISSNLSTNYTIKPPKDMFTTFVIISKPTPSMLSPNSPLTSSSNPPNTAHAKGLAMGAQVEKKKAMRRKQISQTAAPPRMLRHTGAFSLTCWLSQPSPFKLAKTFYLSIMLTLNGVERDGRSCSDEQSLFLPDQLVARLYPNELAGATVRGYQYGPPGKSSLQQQWGKIIFWHLGLSVVYWGLTWAQRDFDLHPLPWSFEDAAPGLGLGRQQIQVTHK</sequence>
<protein>
    <submittedName>
        <fullName evidence="2">Uncharacterized protein</fullName>
    </submittedName>
</protein>
<gene>
    <name evidence="2" type="ORF">K469DRAFT_685711</name>
</gene>
<reference evidence="2" key="1">
    <citation type="journal article" date="2020" name="Stud. Mycol.">
        <title>101 Dothideomycetes genomes: a test case for predicting lifestyles and emergence of pathogens.</title>
        <authorList>
            <person name="Haridas S."/>
            <person name="Albert R."/>
            <person name="Binder M."/>
            <person name="Bloem J."/>
            <person name="Labutti K."/>
            <person name="Salamov A."/>
            <person name="Andreopoulos B."/>
            <person name="Baker S."/>
            <person name="Barry K."/>
            <person name="Bills G."/>
            <person name="Bluhm B."/>
            <person name="Cannon C."/>
            <person name="Castanera R."/>
            <person name="Culley D."/>
            <person name="Daum C."/>
            <person name="Ezra D."/>
            <person name="Gonzalez J."/>
            <person name="Henrissat B."/>
            <person name="Kuo A."/>
            <person name="Liang C."/>
            <person name="Lipzen A."/>
            <person name="Lutzoni F."/>
            <person name="Magnuson J."/>
            <person name="Mondo S."/>
            <person name="Nolan M."/>
            <person name="Ohm R."/>
            <person name="Pangilinan J."/>
            <person name="Park H.-J."/>
            <person name="Ramirez L."/>
            <person name="Alfaro M."/>
            <person name="Sun H."/>
            <person name="Tritt A."/>
            <person name="Yoshinaga Y."/>
            <person name="Zwiers L.-H."/>
            <person name="Turgeon B."/>
            <person name="Goodwin S."/>
            <person name="Spatafora J."/>
            <person name="Crous P."/>
            <person name="Grigoriev I."/>
        </authorList>
    </citation>
    <scope>NUCLEOTIDE SEQUENCE</scope>
    <source>
        <strain evidence="2">CBS 207.26</strain>
    </source>
</reference>
<feature type="compositionally biased region" description="Low complexity" evidence="1">
    <location>
        <begin position="50"/>
        <end position="67"/>
    </location>
</feature>
<keyword evidence="3" id="KW-1185">Reference proteome</keyword>
<dbReference type="Proteomes" id="UP000800200">
    <property type="component" value="Unassembled WGS sequence"/>
</dbReference>
<accession>A0A6A6EAM9</accession>
<dbReference type="EMBL" id="ML994626">
    <property type="protein sequence ID" value="KAF2187842.1"/>
    <property type="molecule type" value="Genomic_DNA"/>
</dbReference>
<dbReference type="AlphaFoldDB" id="A0A6A6EAM9"/>
<evidence type="ECO:0000313" key="3">
    <source>
        <dbReference type="Proteomes" id="UP000800200"/>
    </source>
</evidence>
<feature type="region of interest" description="Disordered" evidence="1">
    <location>
        <begin position="50"/>
        <end position="70"/>
    </location>
</feature>
<organism evidence="2 3">
    <name type="scientific">Zopfia rhizophila CBS 207.26</name>
    <dbReference type="NCBI Taxonomy" id="1314779"/>
    <lineage>
        <taxon>Eukaryota</taxon>
        <taxon>Fungi</taxon>
        <taxon>Dikarya</taxon>
        <taxon>Ascomycota</taxon>
        <taxon>Pezizomycotina</taxon>
        <taxon>Dothideomycetes</taxon>
        <taxon>Dothideomycetes incertae sedis</taxon>
        <taxon>Zopfiaceae</taxon>
        <taxon>Zopfia</taxon>
    </lineage>
</organism>
<evidence type="ECO:0000313" key="2">
    <source>
        <dbReference type="EMBL" id="KAF2187842.1"/>
    </source>
</evidence>
<proteinExistence type="predicted"/>
<name>A0A6A6EAM9_9PEZI</name>
<evidence type="ECO:0000256" key="1">
    <source>
        <dbReference type="SAM" id="MobiDB-lite"/>
    </source>
</evidence>